<proteinExistence type="predicted"/>
<dbReference type="Proteomes" id="UP001345013">
    <property type="component" value="Unassembled WGS sequence"/>
</dbReference>
<dbReference type="PANTHER" id="PTHR38788">
    <property type="entry name" value="CLR5 DOMAIN-CONTAINING PROTEIN"/>
    <property type="match status" value="1"/>
</dbReference>
<evidence type="ECO:0000313" key="5">
    <source>
        <dbReference type="Proteomes" id="UP001345013"/>
    </source>
</evidence>
<dbReference type="PANTHER" id="PTHR38788:SF3">
    <property type="entry name" value="CLR5 DOMAIN-CONTAINING PROTEIN"/>
    <property type="match status" value="1"/>
</dbReference>
<feature type="region of interest" description="Disordered" evidence="2">
    <location>
        <begin position="94"/>
        <end position="117"/>
    </location>
</feature>
<dbReference type="Pfam" id="PF14420">
    <property type="entry name" value="Clr5"/>
    <property type="match status" value="1"/>
</dbReference>
<name>A0ABR0K4L7_9EURO</name>
<dbReference type="SMART" id="SM00248">
    <property type="entry name" value="ANK"/>
    <property type="match status" value="3"/>
</dbReference>
<evidence type="ECO:0000259" key="3">
    <source>
        <dbReference type="Pfam" id="PF14420"/>
    </source>
</evidence>
<keyword evidence="1" id="KW-0040">ANK repeat</keyword>
<dbReference type="PROSITE" id="PS50088">
    <property type="entry name" value="ANK_REPEAT"/>
    <property type="match status" value="1"/>
</dbReference>
<dbReference type="SUPFAM" id="SSF48403">
    <property type="entry name" value="Ankyrin repeat"/>
    <property type="match status" value="1"/>
</dbReference>
<accession>A0ABR0K4L7</accession>
<dbReference type="EMBL" id="JAVRRG010000096">
    <property type="protein sequence ID" value="KAK5086269.1"/>
    <property type="molecule type" value="Genomic_DNA"/>
</dbReference>
<dbReference type="PROSITE" id="PS50297">
    <property type="entry name" value="ANK_REP_REGION"/>
    <property type="match status" value="1"/>
</dbReference>
<comment type="caution">
    <text evidence="4">The sequence shown here is derived from an EMBL/GenBank/DDBJ whole genome shotgun (WGS) entry which is preliminary data.</text>
</comment>
<gene>
    <name evidence="4" type="ORF">LTR24_006914</name>
</gene>
<evidence type="ECO:0000256" key="2">
    <source>
        <dbReference type="SAM" id="MobiDB-lite"/>
    </source>
</evidence>
<evidence type="ECO:0000313" key="4">
    <source>
        <dbReference type="EMBL" id="KAK5086269.1"/>
    </source>
</evidence>
<evidence type="ECO:0000256" key="1">
    <source>
        <dbReference type="PROSITE-ProRule" id="PRU00023"/>
    </source>
</evidence>
<feature type="domain" description="Clr5" evidence="3">
    <location>
        <begin position="5"/>
        <end position="57"/>
    </location>
</feature>
<organism evidence="4 5">
    <name type="scientific">Lithohypha guttulata</name>
    <dbReference type="NCBI Taxonomy" id="1690604"/>
    <lineage>
        <taxon>Eukaryota</taxon>
        <taxon>Fungi</taxon>
        <taxon>Dikarya</taxon>
        <taxon>Ascomycota</taxon>
        <taxon>Pezizomycotina</taxon>
        <taxon>Eurotiomycetes</taxon>
        <taxon>Chaetothyriomycetidae</taxon>
        <taxon>Chaetothyriales</taxon>
        <taxon>Trichomeriaceae</taxon>
        <taxon>Lithohypha</taxon>
    </lineage>
</organism>
<dbReference type="InterPro" id="IPR036770">
    <property type="entry name" value="Ankyrin_rpt-contain_sf"/>
</dbReference>
<sequence length="613" mass="69057">MRHPDSVWEGHKQLLFELYMQQNNTLEWTRGHMSSVQNFEASEQQYRRKFTSWGFSKNIPGEYWLVLSQELKRQSLKVCDVDVFFNNRPIDPRTLRKELPRNDPPTLLRSNDGGDSSEDVAKRVVLQTLLTASTSNSSYVNVVYQWGRATDAWFSKLSWVTDMGFIPSKCLQLLCLTQGSTCELPKCAVWRIKSKDTHERGFAFSADGTDLQLAHLLRSFSPEYIERDMQSHSAASTEDMVKSFEKELYERGQYAYVNISEGLQGDARALKEKRMSLTTFLLLALFRTLTWYDRCACFDVLKTYKLSKLGGEGDVGSKVVVQTMLNTLFLSALEHIDLGKCTQLLQAGVSANGQTAYRTKHSHRFWAPMVLATRNVAPRMRRVPFSHGACIDIVPATRDIALGMVRMLISHGAYVDVAGPVGDNRAYHLSQPSAATAILFFSLSPLAIAASHGDVELMAILTDAGADVNFCAQEFGWTPLQAAIVFQHESSVKVLLQNPKTSFTRTSTVWCWGGYSPFLLRPFYFAVLGLDMDTLKHIKDNDIVDAARAPNEGEQAVMNHASEHLDVSYRYPCLASLSHFVRTADEIRDRMSCLSSSDKDLLRDCLRWAAAKE</sequence>
<feature type="repeat" description="ANK" evidence="1">
    <location>
        <begin position="441"/>
        <end position="473"/>
    </location>
</feature>
<dbReference type="InterPro" id="IPR002110">
    <property type="entry name" value="Ankyrin_rpt"/>
</dbReference>
<protein>
    <recommendedName>
        <fullName evidence="3">Clr5 domain-containing protein</fullName>
    </recommendedName>
</protein>
<dbReference type="Gene3D" id="1.25.40.20">
    <property type="entry name" value="Ankyrin repeat-containing domain"/>
    <property type="match status" value="1"/>
</dbReference>
<reference evidence="4 5" key="1">
    <citation type="submission" date="2023-08" db="EMBL/GenBank/DDBJ databases">
        <title>Black Yeasts Isolated from many extreme environments.</title>
        <authorList>
            <person name="Coleine C."/>
            <person name="Stajich J.E."/>
            <person name="Selbmann L."/>
        </authorList>
    </citation>
    <scope>NUCLEOTIDE SEQUENCE [LARGE SCALE GENOMIC DNA]</scope>
    <source>
        <strain evidence="4 5">CCFEE 5885</strain>
    </source>
</reference>
<dbReference type="InterPro" id="IPR025676">
    <property type="entry name" value="Clr5_dom"/>
</dbReference>
<dbReference type="Pfam" id="PF12796">
    <property type="entry name" value="Ank_2"/>
    <property type="match status" value="1"/>
</dbReference>
<keyword evidence="5" id="KW-1185">Reference proteome</keyword>